<dbReference type="PANTHER" id="PTHR34927">
    <property type="entry name" value="IQ DOMAIN-CONTAINING PROTEIN K"/>
    <property type="match status" value="1"/>
</dbReference>
<feature type="region of interest" description="Disordered" evidence="1">
    <location>
        <begin position="214"/>
        <end position="240"/>
    </location>
</feature>
<evidence type="ECO:0000313" key="2">
    <source>
        <dbReference type="EnsemblMetazoa" id="XP_050501225.1"/>
    </source>
</evidence>
<feature type="region of interest" description="Disordered" evidence="1">
    <location>
        <begin position="1"/>
        <end position="23"/>
    </location>
</feature>
<protein>
    <recommendedName>
        <fullName evidence="4">IQ domain-containing protein K-like</fullName>
    </recommendedName>
</protein>
<accession>A0ABM5JTF8</accession>
<dbReference type="PANTHER" id="PTHR34927:SF1">
    <property type="entry name" value="IQ DOMAIN-CONTAINING PROTEIN K"/>
    <property type="match status" value="1"/>
</dbReference>
<evidence type="ECO:0000313" key="3">
    <source>
        <dbReference type="Proteomes" id="UP001652700"/>
    </source>
</evidence>
<evidence type="ECO:0008006" key="4">
    <source>
        <dbReference type="Google" id="ProtNLM"/>
    </source>
</evidence>
<organism evidence="2 3">
    <name type="scientific">Diabrotica virgifera virgifera</name>
    <name type="common">western corn rootworm</name>
    <dbReference type="NCBI Taxonomy" id="50390"/>
    <lineage>
        <taxon>Eukaryota</taxon>
        <taxon>Metazoa</taxon>
        <taxon>Ecdysozoa</taxon>
        <taxon>Arthropoda</taxon>
        <taxon>Hexapoda</taxon>
        <taxon>Insecta</taxon>
        <taxon>Pterygota</taxon>
        <taxon>Neoptera</taxon>
        <taxon>Endopterygota</taxon>
        <taxon>Coleoptera</taxon>
        <taxon>Polyphaga</taxon>
        <taxon>Cucujiformia</taxon>
        <taxon>Chrysomeloidea</taxon>
        <taxon>Chrysomelidae</taxon>
        <taxon>Galerucinae</taxon>
        <taxon>Diabroticina</taxon>
        <taxon>Diabroticites</taxon>
        <taxon>Diabrotica</taxon>
    </lineage>
</organism>
<dbReference type="GeneID" id="114330514"/>
<evidence type="ECO:0000256" key="1">
    <source>
        <dbReference type="SAM" id="MobiDB-lite"/>
    </source>
</evidence>
<reference evidence="2" key="1">
    <citation type="submission" date="2025-05" db="UniProtKB">
        <authorList>
            <consortium name="EnsemblMetazoa"/>
        </authorList>
    </citation>
    <scope>IDENTIFICATION</scope>
</reference>
<feature type="compositionally biased region" description="Polar residues" evidence="1">
    <location>
        <begin position="230"/>
        <end position="240"/>
    </location>
</feature>
<dbReference type="EnsemblMetazoa" id="XM_050645268.1">
    <property type="protein sequence ID" value="XP_050501225.1"/>
    <property type="gene ID" value="LOC114330514"/>
</dbReference>
<keyword evidence="3" id="KW-1185">Reference proteome</keyword>
<dbReference type="InterPro" id="IPR043408">
    <property type="entry name" value="IQCK"/>
</dbReference>
<name>A0ABM5JTF8_DIAVI</name>
<proteinExistence type="predicted"/>
<sequence length="240" mass="28445">MAQSQPQLQSKVNENSTPNILTETTLDHGDIEVEIDAEIAAEIMEDWDQSKVMFEEYRKSQNPLCITKTNPALVELEILIFPLLRDFLYKLLHRTIQEDCCYKPRSSFNGIDYLSESFYNANSKYPHRKNPCLHIFEMDWVNLELKKRPRPFYPLSYLMTRETAVRYIQAYLRGFWVRKRPELNEIRTFWKTIHFKRGISVPVYNETLLDKKHDETPRNKVNNKKRASKGNINIKNTPTV</sequence>
<dbReference type="RefSeq" id="XP_050501225.1">
    <property type="nucleotide sequence ID" value="XM_050645268.1"/>
</dbReference>
<dbReference type="Proteomes" id="UP001652700">
    <property type="component" value="Unplaced"/>
</dbReference>